<dbReference type="Proteomes" id="UP000239800">
    <property type="component" value="Unassembled WGS sequence"/>
</dbReference>
<sequence>MGRNTLTILALLTMSSIWAQSPVIGLFEGEEYGETYNAYYKDTQGDLDKFVGTWLWSKDSVSWKIELRLLKEELIVFNLNNKEHRHYTDLLIGEMVYTENGKELINLLGRFADPDVENWGFSITGNDIFGSTSIPICDYCSDSERRVSVYLEDPNFNYIRNKAVLRHVISNGQETIQLNLRQMYVYDEDNPNPDAPALLTMQYGTYTLVKQ</sequence>
<keyword evidence="4" id="KW-1185">Reference proteome</keyword>
<evidence type="ECO:0000256" key="1">
    <source>
        <dbReference type="SAM" id="SignalP"/>
    </source>
</evidence>
<accession>A0A2S7KRW6</accession>
<evidence type="ECO:0000313" key="3">
    <source>
        <dbReference type="EMBL" id="PQB05371.1"/>
    </source>
</evidence>
<organism evidence="3 4">
    <name type="scientific">Aureitalea marina</name>
    <dbReference type="NCBI Taxonomy" id="930804"/>
    <lineage>
        <taxon>Bacteria</taxon>
        <taxon>Pseudomonadati</taxon>
        <taxon>Bacteroidota</taxon>
        <taxon>Flavobacteriia</taxon>
        <taxon>Flavobacteriales</taxon>
        <taxon>Flavobacteriaceae</taxon>
        <taxon>Aureitalea</taxon>
    </lineage>
</organism>
<dbReference type="EMBL" id="MQUB01000001">
    <property type="protein sequence ID" value="PQB05371.1"/>
    <property type="molecule type" value="Genomic_DNA"/>
</dbReference>
<evidence type="ECO:0000259" key="2">
    <source>
        <dbReference type="Pfam" id="PF20448"/>
    </source>
</evidence>
<dbReference type="Pfam" id="PF20448">
    <property type="entry name" value="DUF6705"/>
    <property type="match status" value="1"/>
</dbReference>
<feature type="chain" id="PRO_5015418339" description="DUF6705 domain-containing protein" evidence="1">
    <location>
        <begin position="20"/>
        <end position="211"/>
    </location>
</feature>
<reference evidence="3 4" key="1">
    <citation type="submission" date="2016-11" db="EMBL/GenBank/DDBJ databases">
        <title>Trade-off between light-utilization and light-protection in marine flavobacteria.</title>
        <authorList>
            <person name="Kumagai Y."/>
        </authorList>
    </citation>
    <scope>NUCLEOTIDE SEQUENCE [LARGE SCALE GENOMIC DNA]</scope>
    <source>
        <strain evidence="3 4">NBRC 107741</strain>
    </source>
</reference>
<evidence type="ECO:0000313" key="4">
    <source>
        <dbReference type="Proteomes" id="UP000239800"/>
    </source>
</evidence>
<comment type="caution">
    <text evidence="3">The sequence shown here is derived from an EMBL/GenBank/DDBJ whole genome shotgun (WGS) entry which is preliminary data.</text>
</comment>
<proteinExistence type="predicted"/>
<gene>
    <name evidence="3" type="ORF">BST85_11090</name>
</gene>
<dbReference type="AlphaFoldDB" id="A0A2S7KRW6"/>
<name>A0A2S7KRW6_9FLAO</name>
<dbReference type="InterPro" id="IPR046551">
    <property type="entry name" value="DUF6705"/>
</dbReference>
<dbReference type="RefSeq" id="WP_104813309.1">
    <property type="nucleotide sequence ID" value="NZ_MQUB01000001.1"/>
</dbReference>
<feature type="signal peptide" evidence="1">
    <location>
        <begin position="1"/>
        <end position="19"/>
    </location>
</feature>
<dbReference type="OrthoDB" id="1261237at2"/>
<feature type="domain" description="DUF6705" evidence="2">
    <location>
        <begin position="3"/>
        <end position="211"/>
    </location>
</feature>
<protein>
    <recommendedName>
        <fullName evidence="2">DUF6705 domain-containing protein</fullName>
    </recommendedName>
</protein>
<keyword evidence="1" id="KW-0732">Signal</keyword>